<comment type="similarity">
    <text evidence="8">Belongs to the methyl-accepting chemotaxis (MCP) protein family.</text>
</comment>
<keyword evidence="3" id="KW-0488">Methylation</keyword>
<dbReference type="Proteomes" id="UP001163644">
    <property type="component" value="Chromosome"/>
</dbReference>
<keyword evidence="7 9" id="KW-0807">Transducer</keyword>
<sequence>MLNKLSISQKLYFSFIAIVVLIAVLVASAYRGFEEVEDATNSNVHTYKVLSEAQLALEQLINIETGMRGFVIASKDAFLEPLVMGEKRFTEELDMLKQLTADNPEQQRRLASLGDTYKRWLEDDVNAIVAMRRDLTARNLPDDELDKRITSGADKAKMDSMRATLAEISAAENVLLVVRTQNMVDAKHFALLILICGGIAAALLSAILATVLGRSTTARLQLAIDAATAIADGRLDTVIDTSSHDELPKAFDRMQKRLREMIQQISQASNQLVVSVQQISGASEQLSGAIQEQSTSASMMAATIEELTVSIHHVSENADEAHQIASRSGEQSKEGAQVIENTLSSMNGIARTVQHSSTQVSGLGQHSEHISSIISVIQGIADQTNLLALNAAIEAARAGEQGRGFAVVADEVRLLAQNTGKSTKEIAGMIEKIQAGVRETVESMRNGVLEVNSGVEMAGNAGQAIIEIRDSSSKVLHVVDQISFALREQTVASQDVARSVERSAQMAEQNNMSVQELLKTSGGLKNLATSLQQEVGRFRL</sequence>
<evidence type="ECO:0000256" key="1">
    <source>
        <dbReference type="ARBA" id="ARBA00004651"/>
    </source>
</evidence>
<proteinExistence type="inferred from homology"/>
<evidence type="ECO:0000256" key="10">
    <source>
        <dbReference type="SAM" id="Phobius"/>
    </source>
</evidence>
<dbReference type="FunFam" id="1.10.287.950:FF:000001">
    <property type="entry name" value="Methyl-accepting chemotaxis sensory transducer"/>
    <property type="match status" value="1"/>
</dbReference>
<feature type="transmembrane region" description="Helical" evidence="10">
    <location>
        <begin position="189"/>
        <end position="212"/>
    </location>
</feature>
<evidence type="ECO:0000313" key="13">
    <source>
        <dbReference type="EMBL" id="UZA68238.1"/>
    </source>
</evidence>
<evidence type="ECO:0000313" key="14">
    <source>
        <dbReference type="Proteomes" id="UP001163644"/>
    </source>
</evidence>
<dbReference type="InterPro" id="IPR004089">
    <property type="entry name" value="MCPsignal_dom"/>
</dbReference>
<dbReference type="PROSITE" id="PS50111">
    <property type="entry name" value="CHEMOTAXIS_TRANSDUC_2"/>
    <property type="match status" value="1"/>
</dbReference>
<evidence type="ECO:0000256" key="7">
    <source>
        <dbReference type="ARBA" id="ARBA00023224"/>
    </source>
</evidence>
<keyword evidence="6 10" id="KW-0472">Membrane</keyword>
<dbReference type="SMART" id="SM00304">
    <property type="entry name" value="HAMP"/>
    <property type="match status" value="1"/>
</dbReference>
<keyword evidence="4 10" id="KW-0812">Transmembrane</keyword>
<dbReference type="Gene3D" id="1.10.287.950">
    <property type="entry name" value="Methyl-accepting chemotaxis protein"/>
    <property type="match status" value="1"/>
</dbReference>
<reference evidence="13" key="1">
    <citation type="submission" date="2019-02" db="EMBL/GenBank/DDBJ databases">
        <authorList>
            <person name="Lutz S."/>
            <person name="Schori C."/>
            <person name="Ahrens C.H."/>
            <person name="Gueguen E."/>
        </authorList>
    </citation>
    <scope>NUCLEOTIDE SEQUENCE</scope>
    <source>
        <strain evidence="13">Psy35</strain>
    </source>
</reference>
<evidence type="ECO:0000256" key="8">
    <source>
        <dbReference type="ARBA" id="ARBA00029447"/>
    </source>
</evidence>
<dbReference type="CDD" id="cd11386">
    <property type="entry name" value="MCP_signal"/>
    <property type="match status" value="1"/>
</dbReference>
<evidence type="ECO:0000256" key="9">
    <source>
        <dbReference type="PROSITE-ProRule" id="PRU00284"/>
    </source>
</evidence>
<dbReference type="SUPFAM" id="SSF58104">
    <property type="entry name" value="Methyl-accepting chemotaxis protein (MCP) signaling domain"/>
    <property type="match status" value="1"/>
</dbReference>
<evidence type="ECO:0000256" key="5">
    <source>
        <dbReference type="ARBA" id="ARBA00022989"/>
    </source>
</evidence>
<dbReference type="GO" id="GO:0005886">
    <property type="term" value="C:plasma membrane"/>
    <property type="evidence" value="ECO:0007669"/>
    <property type="project" value="UniProtKB-SubCell"/>
</dbReference>
<accession>A0AA46VUD7</accession>
<evidence type="ECO:0000259" key="12">
    <source>
        <dbReference type="PROSITE" id="PS50885"/>
    </source>
</evidence>
<dbReference type="GO" id="GO:0007165">
    <property type="term" value="P:signal transduction"/>
    <property type="evidence" value="ECO:0007669"/>
    <property type="project" value="UniProtKB-KW"/>
</dbReference>
<keyword evidence="2" id="KW-1003">Cell membrane</keyword>
<dbReference type="CDD" id="cd19410">
    <property type="entry name" value="HK9-like_sensor"/>
    <property type="match status" value="1"/>
</dbReference>
<dbReference type="AlphaFoldDB" id="A0AA46VUD7"/>
<protein>
    <submittedName>
        <fullName evidence="13">HAMP domain-containing protein</fullName>
    </submittedName>
</protein>
<feature type="domain" description="Methyl-accepting transducer" evidence="11">
    <location>
        <begin position="268"/>
        <end position="504"/>
    </location>
</feature>
<dbReference type="RefSeq" id="WP_029244232.1">
    <property type="nucleotide sequence ID" value="NZ_CP036495.1"/>
</dbReference>
<dbReference type="SMART" id="SM00283">
    <property type="entry name" value="MA"/>
    <property type="match status" value="1"/>
</dbReference>
<comment type="subcellular location">
    <subcellularLocation>
        <location evidence="1">Cell membrane</location>
        <topology evidence="1">Multi-pass membrane protein</topology>
    </subcellularLocation>
</comment>
<dbReference type="Pfam" id="PF05227">
    <property type="entry name" value="CHASE3"/>
    <property type="match status" value="1"/>
</dbReference>
<dbReference type="EMBL" id="CP036495">
    <property type="protein sequence ID" value="UZA68238.1"/>
    <property type="molecule type" value="Genomic_DNA"/>
</dbReference>
<name>A0AA46VUD7_PSEVI</name>
<keyword evidence="5 10" id="KW-1133">Transmembrane helix</keyword>
<evidence type="ECO:0000259" key="11">
    <source>
        <dbReference type="PROSITE" id="PS50111"/>
    </source>
</evidence>
<evidence type="ECO:0000256" key="3">
    <source>
        <dbReference type="ARBA" id="ARBA00022481"/>
    </source>
</evidence>
<organism evidence="13 14">
    <name type="scientific">Pseudomonas viridiflava</name>
    <name type="common">Phytomonas viridiflava</name>
    <dbReference type="NCBI Taxonomy" id="33069"/>
    <lineage>
        <taxon>Bacteria</taxon>
        <taxon>Pseudomonadati</taxon>
        <taxon>Pseudomonadota</taxon>
        <taxon>Gammaproteobacteria</taxon>
        <taxon>Pseudomonadales</taxon>
        <taxon>Pseudomonadaceae</taxon>
        <taxon>Pseudomonas</taxon>
    </lineage>
</organism>
<dbReference type="Pfam" id="PF00015">
    <property type="entry name" value="MCPsignal"/>
    <property type="match status" value="1"/>
</dbReference>
<feature type="domain" description="HAMP" evidence="12">
    <location>
        <begin position="214"/>
        <end position="263"/>
    </location>
</feature>
<evidence type="ECO:0000256" key="2">
    <source>
        <dbReference type="ARBA" id="ARBA00022475"/>
    </source>
</evidence>
<dbReference type="PANTHER" id="PTHR32089">
    <property type="entry name" value="METHYL-ACCEPTING CHEMOTAXIS PROTEIN MCPB"/>
    <property type="match status" value="1"/>
</dbReference>
<evidence type="ECO:0000256" key="4">
    <source>
        <dbReference type="ARBA" id="ARBA00022692"/>
    </source>
</evidence>
<dbReference type="GO" id="GO:0006935">
    <property type="term" value="P:chemotaxis"/>
    <property type="evidence" value="ECO:0007669"/>
    <property type="project" value="UniProtKB-ARBA"/>
</dbReference>
<dbReference type="InterPro" id="IPR007891">
    <property type="entry name" value="CHASE3"/>
</dbReference>
<evidence type="ECO:0000256" key="6">
    <source>
        <dbReference type="ARBA" id="ARBA00023136"/>
    </source>
</evidence>
<dbReference type="PROSITE" id="PS50885">
    <property type="entry name" value="HAMP"/>
    <property type="match status" value="1"/>
</dbReference>
<dbReference type="PANTHER" id="PTHR32089:SF119">
    <property type="entry name" value="METHYL-ACCEPTING CHEMOTAXIS PROTEIN CTPL"/>
    <property type="match status" value="1"/>
</dbReference>
<gene>
    <name evidence="13" type="ORF">EZZ81_08410</name>
</gene>
<dbReference type="InterPro" id="IPR003660">
    <property type="entry name" value="HAMP_dom"/>
</dbReference>
<feature type="transmembrane region" description="Helical" evidence="10">
    <location>
        <begin position="12"/>
        <end position="30"/>
    </location>
</feature>